<feature type="signal peptide" evidence="2">
    <location>
        <begin position="1"/>
        <end position="26"/>
    </location>
</feature>
<feature type="chain" id="PRO_5013882201" description="Glycosyl transferase CAP10 domain-containing protein" evidence="2">
    <location>
        <begin position="27"/>
        <end position="477"/>
    </location>
</feature>
<keyword evidence="2" id="KW-0732">Signal</keyword>
<feature type="domain" description="Glycosyl transferase CAP10" evidence="3">
    <location>
        <begin position="171"/>
        <end position="416"/>
    </location>
</feature>
<accession>A0A2G5HR26</accession>
<dbReference type="AlphaFoldDB" id="A0A2G5HR26"/>
<dbReference type="PANTHER" id="PTHR12203:SF107">
    <property type="entry name" value="GLYCOSYL TRANSFERASE CAP10 DOMAIN-CONTAINING PROTEIN"/>
    <property type="match status" value="1"/>
</dbReference>
<evidence type="ECO:0000256" key="1">
    <source>
        <dbReference type="SAM" id="MobiDB-lite"/>
    </source>
</evidence>
<protein>
    <recommendedName>
        <fullName evidence="3">Glycosyl transferase CAP10 domain-containing protein</fullName>
    </recommendedName>
</protein>
<sequence>MRTIALWATLLLLISAALILWTTTKGTPEFAQTYIDSAAEYIQSQQTHKDEPTLTVPQPAPPPQNAHQSWTYDYKEHGRNYALTEEQCGAAFPDLFKEIDRAVEYRKEVAGTITEEETKADWKEDGIVRAQIYDNQLYIIDPRGITDGNTRPRALATLHALHRAVSASPTKLPNIEFTFVVHDFALDFEHPGNQTTWAYTRKKDQPSLWLMPDFGLWGWPDVGLRSYQELQSVLERTESLFEDKIPKVVWRGSLDVGSKDVRQGLVDHSEGQPWADVKALHWDNPADIEENLLTMQDHCAYQFLAQTEGNSYSGRLKFLLNCHSVLLSHDLDWVELYHHLLISHGPEQNYVHVERDYSDLNKKMRRLLHPSSFSNSPQTIADNARRTFRERYLTPAAEACYWRALIRAWASVQGFEPQFWQEVEQFDKVTKTKKKMQKPLGAPFEAYAIMEEVDWEIPAIPRKMCIKKPEEEHCREH</sequence>
<evidence type="ECO:0000256" key="2">
    <source>
        <dbReference type="SAM" id="SignalP"/>
    </source>
</evidence>
<reference evidence="4 6" key="1">
    <citation type="submission" date="2015-10" db="EMBL/GenBank/DDBJ databases">
        <title>The cercosporin biosynthetic gene cluster was horizontally transferred to several fungal lineages and shown to be expanded in Cercospora beticola based on microsynteny with recipient genomes.</title>
        <authorList>
            <person name="De Jonge R."/>
            <person name="Ebert M.K."/>
            <person name="Suttle J.C."/>
            <person name="Jurick Ii W.M."/>
            <person name="Secor G.A."/>
            <person name="Thomma B.P."/>
            <person name="Van De Peer Y."/>
            <person name="Bolton M.D."/>
        </authorList>
    </citation>
    <scope>NUCLEOTIDE SEQUENCE [LARGE SCALE GENOMIC DNA]</scope>
    <source>
        <strain evidence="4 6">09-40</strain>
    </source>
</reference>
<dbReference type="EMBL" id="LKMD01000104">
    <property type="protein sequence ID" value="PIA94984.1"/>
    <property type="molecule type" value="Genomic_DNA"/>
</dbReference>
<organism evidence="4 6">
    <name type="scientific">Cercospora beticola</name>
    <name type="common">Sugarbeet leaf spot fungus</name>
    <dbReference type="NCBI Taxonomy" id="122368"/>
    <lineage>
        <taxon>Eukaryota</taxon>
        <taxon>Fungi</taxon>
        <taxon>Dikarya</taxon>
        <taxon>Ascomycota</taxon>
        <taxon>Pezizomycotina</taxon>
        <taxon>Dothideomycetes</taxon>
        <taxon>Dothideomycetidae</taxon>
        <taxon>Mycosphaerellales</taxon>
        <taxon>Mycosphaerellaceae</taxon>
        <taxon>Cercospora</taxon>
    </lineage>
</organism>
<evidence type="ECO:0000259" key="3">
    <source>
        <dbReference type="SMART" id="SM00672"/>
    </source>
</evidence>
<dbReference type="SMART" id="SM00672">
    <property type="entry name" value="CAP10"/>
    <property type="match status" value="1"/>
</dbReference>
<name>A0A2G5HR26_CERBT</name>
<dbReference type="OrthoDB" id="202415at2759"/>
<feature type="region of interest" description="Disordered" evidence="1">
    <location>
        <begin position="46"/>
        <end position="68"/>
    </location>
</feature>
<dbReference type="Proteomes" id="UP000230605">
    <property type="component" value="Chromosome 6"/>
</dbReference>
<dbReference type="InterPro" id="IPR006598">
    <property type="entry name" value="CAP10"/>
</dbReference>
<dbReference type="Proteomes" id="UP001302367">
    <property type="component" value="Chromosome 6"/>
</dbReference>
<reference evidence="5 7" key="2">
    <citation type="submission" date="2023-09" db="EMBL/GenBank/DDBJ databases">
        <title>Complete-Gapless Cercospora beticola genome.</title>
        <authorList>
            <person name="Wyatt N.A."/>
            <person name="Spanner R.E."/>
            <person name="Bolton M.D."/>
        </authorList>
    </citation>
    <scope>NUCLEOTIDE SEQUENCE [LARGE SCALE GENOMIC DNA]</scope>
    <source>
        <strain evidence="5">Cb09-40</strain>
    </source>
</reference>
<gene>
    <name evidence="4" type="ORF">CB0940_08939</name>
    <name evidence="5" type="ORF">RHO25_010187</name>
</gene>
<dbReference type="Pfam" id="PF05686">
    <property type="entry name" value="Glyco_transf_90"/>
    <property type="match status" value="1"/>
</dbReference>
<evidence type="ECO:0000313" key="4">
    <source>
        <dbReference type="EMBL" id="PIA94984.1"/>
    </source>
</evidence>
<evidence type="ECO:0000313" key="6">
    <source>
        <dbReference type="Proteomes" id="UP000230605"/>
    </source>
</evidence>
<proteinExistence type="predicted"/>
<keyword evidence="7" id="KW-1185">Reference proteome</keyword>
<dbReference type="InterPro" id="IPR051091">
    <property type="entry name" value="O-Glucosyltr/Glycosyltrsf_90"/>
</dbReference>
<dbReference type="EMBL" id="CP134189">
    <property type="protein sequence ID" value="WPB05534.1"/>
    <property type="molecule type" value="Genomic_DNA"/>
</dbReference>
<evidence type="ECO:0000313" key="5">
    <source>
        <dbReference type="EMBL" id="WPB05534.1"/>
    </source>
</evidence>
<evidence type="ECO:0000313" key="7">
    <source>
        <dbReference type="Proteomes" id="UP001302367"/>
    </source>
</evidence>
<dbReference type="PANTHER" id="PTHR12203">
    <property type="entry name" value="KDEL LYS-ASP-GLU-LEU CONTAINING - RELATED"/>
    <property type="match status" value="1"/>
</dbReference>